<organism evidence="8 9">
    <name type="scientific">Lithospermum erythrorhizon</name>
    <name type="common">Purple gromwell</name>
    <name type="synonym">Lithospermum officinale var. erythrorhizon</name>
    <dbReference type="NCBI Taxonomy" id="34254"/>
    <lineage>
        <taxon>Eukaryota</taxon>
        <taxon>Viridiplantae</taxon>
        <taxon>Streptophyta</taxon>
        <taxon>Embryophyta</taxon>
        <taxon>Tracheophyta</taxon>
        <taxon>Spermatophyta</taxon>
        <taxon>Magnoliopsida</taxon>
        <taxon>eudicotyledons</taxon>
        <taxon>Gunneridae</taxon>
        <taxon>Pentapetalae</taxon>
        <taxon>asterids</taxon>
        <taxon>lamiids</taxon>
        <taxon>Boraginales</taxon>
        <taxon>Boraginaceae</taxon>
        <taxon>Boraginoideae</taxon>
        <taxon>Lithospermeae</taxon>
        <taxon>Lithospermum</taxon>
    </lineage>
</organism>
<comment type="subcellular location">
    <subcellularLocation>
        <location evidence="1">Cytoplasm</location>
        <location evidence="1">Cytoskeleton</location>
    </subcellularLocation>
</comment>
<feature type="compositionally biased region" description="Polar residues" evidence="6">
    <location>
        <begin position="603"/>
        <end position="625"/>
    </location>
</feature>
<evidence type="ECO:0000313" key="8">
    <source>
        <dbReference type="EMBL" id="GAA0150829.1"/>
    </source>
</evidence>
<evidence type="ECO:0000259" key="7">
    <source>
        <dbReference type="Pfam" id="PF06886"/>
    </source>
</evidence>
<name>A0AAV3PGJ8_LITER</name>
<evidence type="ECO:0000256" key="4">
    <source>
        <dbReference type="ARBA" id="ARBA00022701"/>
    </source>
</evidence>
<feature type="compositionally biased region" description="Pro residues" evidence="6">
    <location>
        <begin position="264"/>
        <end position="273"/>
    </location>
</feature>
<proteinExistence type="inferred from homology"/>
<dbReference type="InterPro" id="IPR027329">
    <property type="entry name" value="TPX2_C"/>
</dbReference>
<comment type="caution">
    <text evidence="8">The sequence shown here is derived from an EMBL/GenBank/DDBJ whole genome shotgun (WGS) entry which is preliminary data.</text>
</comment>
<feature type="region of interest" description="Disordered" evidence="6">
    <location>
        <begin position="422"/>
        <end position="456"/>
    </location>
</feature>
<keyword evidence="3" id="KW-0963">Cytoplasm</keyword>
<protein>
    <recommendedName>
        <fullName evidence="7">TPX2 C-terminal domain-containing protein</fullName>
    </recommendedName>
</protein>
<evidence type="ECO:0000256" key="2">
    <source>
        <dbReference type="ARBA" id="ARBA00005885"/>
    </source>
</evidence>
<dbReference type="AlphaFoldDB" id="A0AAV3PGJ8"/>
<feature type="compositionally biased region" description="Basic and acidic residues" evidence="6">
    <location>
        <begin position="693"/>
        <end position="705"/>
    </location>
</feature>
<evidence type="ECO:0000313" key="9">
    <source>
        <dbReference type="Proteomes" id="UP001454036"/>
    </source>
</evidence>
<gene>
    <name evidence="8" type="ORF">LIER_09683</name>
</gene>
<reference evidence="8 9" key="1">
    <citation type="submission" date="2024-01" db="EMBL/GenBank/DDBJ databases">
        <title>The complete chloroplast genome sequence of Lithospermum erythrorhizon: insights into the phylogenetic relationship among Boraginaceae species and the maternal lineages of purple gromwells.</title>
        <authorList>
            <person name="Okada T."/>
            <person name="Watanabe K."/>
        </authorList>
    </citation>
    <scope>NUCLEOTIDE SEQUENCE [LARGE SCALE GENOMIC DNA]</scope>
</reference>
<feature type="compositionally biased region" description="Polar residues" evidence="6">
    <location>
        <begin position="298"/>
        <end position="308"/>
    </location>
</feature>
<dbReference type="Proteomes" id="UP001454036">
    <property type="component" value="Unassembled WGS sequence"/>
</dbReference>
<feature type="compositionally biased region" description="Polar residues" evidence="6">
    <location>
        <begin position="247"/>
        <end position="261"/>
    </location>
</feature>
<feature type="compositionally biased region" description="Polar residues" evidence="6">
    <location>
        <begin position="632"/>
        <end position="654"/>
    </location>
</feature>
<comment type="similarity">
    <text evidence="2">Belongs to the TPX2 family.</text>
</comment>
<keyword evidence="4" id="KW-0493">Microtubule</keyword>
<dbReference type="EMBL" id="BAABME010001663">
    <property type="protein sequence ID" value="GAA0150829.1"/>
    <property type="molecule type" value="Genomic_DNA"/>
</dbReference>
<feature type="compositionally biased region" description="Polar residues" evidence="6">
    <location>
        <begin position="437"/>
        <end position="446"/>
    </location>
</feature>
<feature type="region of interest" description="Disordered" evidence="6">
    <location>
        <begin position="491"/>
        <end position="714"/>
    </location>
</feature>
<dbReference type="InterPro" id="IPR044216">
    <property type="entry name" value="WDL7"/>
</dbReference>
<evidence type="ECO:0000256" key="6">
    <source>
        <dbReference type="SAM" id="MobiDB-lite"/>
    </source>
</evidence>
<evidence type="ECO:0000256" key="1">
    <source>
        <dbReference type="ARBA" id="ARBA00004245"/>
    </source>
</evidence>
<feature type="region of interest" description="Disordered" evidence="6">
    <location>
        <begin position="239"/>
        <end position="348"/>
    </location>
</feature>
<feature type="compositionally biased region" description="Polar residues" evidence="6">
    <location>
        <begin position="541"/>
        <end position="583"/>
    </location>
</feature>
<keyword evidence="9" id="KW-1185">Reference proteome</keyword>
<feature type="compositionally biased region" description="Basic and acidic residues" evidence="6">
    <location>
        <begin position="491"/>
        <end position="514"/>
    </location>
</feature>
<keyword evidence="5" id="KW-0206">Cytoskeleton</keyword>
<dbReference type="Pfam" id="PF06886">
    <property type="entry name" value="TPX2"/>
    <property type="match status" value="1"/>
</dbReference>
<dbReference type="PANTHER" id="PTHR47067">
    <property type="entry name" value="TPX2 (TARGETING PROTEIN FOR XKLP2) PROTEIN FAMILY-RELATED"/>
    <property type="match status" value="1"/>
</dbReference>
<feature type="compositionally biased region" description="Pro residues" evidence="6">
    <location>
        <begin position="311"/>
        <end position="320"/>
    </location>
</feature>
<feature type="compositionally biased region" description="Basic and acidic residues" evidence="6">
    <location>
        <begin position="326"/>
        <end position="348"/>
    </location>
</feature>
<evidence type="ECO:0000256" key="3">
    <source>
        <dbReference type="ARBA" id="ARBA00022490"/>
    </source>
</evidence>
<feature type="compositionally biased region" description="Basic and acidic residues" evidence="6">
    <location>
        <begin position="278"/>
        <end position="297"/>
    </location>
</feature>
<sequence>MMGESSSCILRPLSQNTSASFEANQGDHIRALTSSVSFGRYMSESLEWEKWSTFTHNRYKEEAQRYSKPGSVAQMKAYFEAHYKKKAADRAASLNGKQNSASNLEFISETENQKFPVMDQDLVPEDSHVGTGETDKEIAATEDVSVAPIEVSKCTPCERGRGAEEAQILNDENSLLDDPVAITDQHNSEQKGQEDTLIVKAEEPLFADRGDVRNPVMDLESLRIDTASEQNKMRINAVGKLGDSGSLDKSTILSTKSSSHTVVPKPPVPPKPPVSLQKRKDNNSKLDRKGTADKDKSTILSTKSSSRTVVPKPPIPPKPPVSSLQKRKDNNAKPDHKGTASDMEDKKRTMSRLLRLPRNFANETKKPMSPIIEKILNSKLVRTLAGNASKVSRGKPVWDSVEMPPHAAAATFQDRIVRHRSPLHQSISNNGKEEAKSQSPFVSRSKSPGALGREARPSIVARSLSFKTEERAAKRKEFYERLEQKSKIMMSEKEKLQEQAKGKARSDLNRKSESSKTSINVMKKVSTALPCSPTFGRKTPSKSQDNSSRLQDNNSQSPWRRSTLACSSSGMKTPSELQDNISRSPWKYTTHPSSTIADRKTPSKLQDNNSRSPWRHTTTLPSSSSVDRKTPSKLQDNNSRSPWRHTTTLPSSSNVDRKTPSRVQDNNSRPPWRLASKSKCNKETIEMNNRSPYHLERSVSKKSTHENSSPNIQV</sequence>
<evidence type="ECO:0000256" key="5">
    <source>
        <dbReference type="ARBA" id="ARBA00023212"/>
    </source>
</evidence>
<accession>A0AAV3PGJ8</accession>
<dbReference type="PANTHER" id="PTHR47067:SF16">
    <property type="entry name" value="TPX2 (TARGETING PROTEIN FOR XKLP2) PROTEIN FAMILY"/>
    <property type="match status" value="1"/>
</dbReference>
<feature type="domain" description="TPX2 C-terminal" evidence="7">
    <location>
        <begin position="465"/>
        <end position="507"/>
    </location>
</feature>